<name>A0ABP8KBR4_9MICO</name>
<reference evidence="4" key="1">
    <citation type="journal article" date="2019" name="Int. J. Syst. Evol. Microbiol.">
        <title>The Global Catalogue of Microorganisms (GCM) 10K type strain sequencing project: providing services to taxonomists for standard genome sequencing and annotation.</title>
        <authorList>
            <consortium name="The Broad Institute Genomics Platform"/>
            <consortium name="The Broad Institute Genome Sequencing Center for Infectious Disease"/>
            <person name="Wu L."/>
            <person name="Ma J."/>
        </authorList>
    </citation>
    <scope>NUCLEOTIDE SEQUENCE [LARGE SCALE GENOMIC DNA]</scope>
    <source>
        <strain evidence="4">JCM 17809</strain>
    </source>
</reference>
<protein>
    <submittedName>
        <fullName evidence="3">Isoniazid-induced dynamin-like GTPase IniA</fullName>
    </submittedName>
</protein>
<dbReference type="InterPro" id="IPR045063">
    <property type="entry name" value="Dynamin_N"/>
</dbReference>
<sequence length="608" mass="66299">MSRQPLTPAELLEHAAAACRTHERSDLLSRLEHTRRRLADPEVRVLVVGEYKQGKSQLVNALVNAPVCPVDDDVATAIPTDVSYGDPPSAHVLLAPDELTEEAPVPEVREVAIDALTSYVLQHRSRVDGQRVVGARARLPRALLREGLVLVDTPGVGGRAATHSAATLAALPTADAVLLVTDASSEFTAPELAFLRDAMAACPTVAVVLSKTDLHPAWRRVRELDVAHLDEAGISVPVIPVSSTLRLAAARHRDARVNAESGFPELIAHLHHRVLARRDELLAESTAHDVRAVAAGLRAALTAELAALEDPSSLPELVSGLNAAKERVAELKRRSSRWQTTLADGMADLNADLDHDLRDRLRIVVREAEDAIDAGDPAERWDDFAQWFEHRVSRGLEDTFLWADRNAMWLLEQVGQHFAEDAQSAAPQLRLRDTTGLIDPVHALGTVDSGHLNLVQKVLIGMRGSYGGILMFGLLTGLAGMALVNPISIGAGLLLGTKAYREDAETRLKRRRAEAKQLVKKYADDVVFYVGKQLRDRLRGVQRTVREHYTLVADGMASGIAETLASAKRNEEATAAERRARLVVVRRSLDELDELDALTDRLVARPST</sequence>
<accession>A0ABP8KBR4</accession>
<feature type="transmembrane region" description="Helical" evidence="1">
    <location>
        <begin position="469"/>
        <end position="495"/>
    </location>
</feature>
<dbReference type="SUPFAM" id="SSF52540">
    <property type="entry name" value="P-loop containing nucleoside triphosphate hydrolases"/>
    <property type="match status" value="1"/>
</dbReference>
<dbReference type="PANTHER" id="PTHR43681:SF1">
    <property type="entry name" value="SARCALUMENIN"/>
    <property type="match status" value="1"/>
</dbReference>
<proteinExistence type="predicted"/>
<comment type="caution">
    <text evidence="3">The sequence shown here is derived from an EMBL/GenBank/DDBJ whole genome shotgun (WGS) entry which is preliminary data.</text>
</comment>
<dbReference type="EMBL" id="BAABGM010000010">
    <property type="protein sequence ID" value="GAA4403403.1"/>
    <property type="molecule type" value="Genomic_DNA"/>
</dbReference>
<keyword evidence="4" id="KW-1185">Reference proteome</keyword>
<evidence type="ECO:0000313" key="3">
    <source>
        <dbReference type="EMBL" id="GAA4403403.1"/>
    </source>
</evidence>
<dbReference type="Proteomes" id="UP001500945">
    <property type="component" value="Unassembled WGS sequence"/>
</dbReference>
<dbReference type="InterPro" id="IPR027417">
    <property type="entry name" value="P-loop_NTPase"/>
</dbReference>
<dbReference type="Gene3D" id="3.40.50.300">
    <property type="entry name" value="P-loop containing nucleotide triphosphate hydrolases"/>
    <property type="match status" value="1"/>
</dbReference>
<dbReference type="RefSeq" id="WP_345204178.1">
    <property type="nucleotide sequence ID" value="NZ_BAABGM010000010.1"/>
</dbReference>
<gene>
    <name evidence="3" type="primary">iniA</name>
    <name evidence="3" type="ORF">GCM10023168_14910</name>
</gene>
<evidence type="ECO:0000256" key="1">
    <source>
        <dbReference type="SAM" id="Phobius"/>
    </source>
</evidence>
<dbReference type="Pfam" id="PF00350">
    <property type="entry name" value="Dynamin_N"/>
    <property type="match status" value="1"/>
</dbReference>
<keyword evidence="1" id="KW-0472">Membrane</keyword>
<keyword evidence="1" id="KW-1133">Transmembrane helix</keyword>
<dbReference type="InterPro" id="IPR051943">
    <property type="entry name" value="TRAFAC_Dynamin-like_GTPase"/>
</dbReference>
<evidence type="ECO:0000259" key="2">
    <source>
        <dbReference type="Pfam" id="PF00350"/>
    </source>
</evidence>
<keyword evidence="1" id="KW-0812">Transmembrane</keyword>
<dbReference type="PANTHER" id="PTHR43681">
    <property type="entry name" value="TRANSMEMBRANE GTPASE FZO"/>
    <property type="match status" value="1"/>
</dbReference>
<organism evidence="3 4">
    <name type="scientific">Fodinibacter luteus</name>
    <dbReference type="NCBI Taxonomy" id="552064"/>
    <lineage>
        <taxon>Bacteria</taxon>
        <taxon>Bacillati</taxon>
        <taxon>Actinomycetota</taxon>
        <taxon>Actinomycetes</taxon>
        <taxon>Micrococcales</taxon>
        <taxon>Intrasporangiaceae</taxon>
        <taxon>Fodinibacter (ex Wang et al. 2009)</taxon>
    </lineage>
</organism>
<feature type="domain" description="Dynamin N-terminal" evidence="2">
    <location>
        <begin position="45"/>
        <end position="199"/>
    </location>
</feature>
<evidence type="ECO:0000313" key="4">
    <source>
        <dbReference type="Proteomes" id="UP001500945"/>
    </source>
</evidence>